<feature type="transmembrane region" description="Helical" evidence="1">
    <location>
        <begin position="62"/>
        <end position="89"/>
    </location>
</feature>
<dbReference type="Pfam" id="PF14079">
    <property type="entry name" value="DUF4260"/>
    <property type="match status" value="1"/>
</dbReference>
<proteinExistence type="predicted"/>
<evidence type="ECO:0000256" key="1">
    <source>
        <dbReference type="SAM" id="Phobius"/>
    </source>
</evidence>
<keyword evidence="1" id="KW-0472">Membrane</keyword>
<evidence type="ECO:0000313" key="3">
    <source>
        <dbReference type="Proteomes" id="UP000198642"/>
    </source>
</evidence>
<dbReference type="EMBL" id="FOJW01000013">
    <property type="protein sequence ID" value="SFB28563.1"/>
    <property type="molecule type" value="Genomic_DNA"/>
</dbReference>
<keyword evidence="1" id="KW-0812">Transmembrane</keyword>
<name>A0A1I0ZWU0_9BACI</name>
<dbReference type="AlphaFoldDB" id="A0A1I0ZWU0"/>
<protein>
    <recommendedName>
        <fullName evidence="4">DUF4260 domain-containing protein</fullName>
    </recommendedName>
</protein>
<keyword evidence="3" id="KW-1185">Reference proteome</keyword>
<accession>A0A1I0ZWU0</accession>
<evidence type="ECO:0000313" key="2">
    <source>
        <dbReference type="EMBL" id="SFB28563.1"/>
    </source>
</evidence>
<feature type="transmembrane region" description="Helical" evidence="1">
    <location>
        <begin position="7"/>
        <end position="26"/>
    </location>
</feature>
<dbReference type="STRING" id="237679.SAMN04488072_11335"/>
<evidence type="ECO:0008006" key="4">
    <source>
        <dbReference type="Google" id="ProtNLM"/>
    </source>
</evidence>
<dbReference type="InterPro" id="IPR025356">
    <property type="entry name" value="DUF4260"/>
</dbReference>
<keyword evidence="1" id="KW-1133">Transmembrane helix</keyword>
<dbReference type="Proteomes" id="UP000198642">
    <property type="component" value="Unassembled WGS sequence"/>
</dbReference>
<organism evidence="2 3">
    <name type="scientific">Lentibacillus halodurans</name>
    <dbReference type="NCBI Taxonomy" id="237679"/>
    <lineage>
        <taxon>Bacteria</taxon>
        <taxon>Bacillati</taxon>
        <taxon>Bacillota</taxon>
        <taxon>Bacilli</taxon>
        <taxon>Bacillales</taxon>
        <taxon>Bacillaceae</taxon>
        <taxon>Lentibacillus</taxon>
    </lineage>
</organism>
<reference evidence="2 3" key="1">
    <citation type="submission" date="2016-10" db="EMBL/GenBank/DDBJ databases">
        <authorList>
            <person name="de Groot N.N."/>
        </authorList>
    </citation>
    <scope>NUCLEOTIDE SEQUENCE [LARGE SCALE GENOMIC DNA]</scope>
    <source>
        <strain evidence="2 3">CGMCC 1.3702</strain>
    </source>
</reference>
<gene>
    <name evidence="2" type="ORF">SAMN04488072_11335</name>
</gene>
<sequence>MISMNKLLLHIEGFMVLLLTICLYVFFEFSWVWFFVLLLAPDLSMLGYLINHKTGAWIYNIFHTYSLSIGIVLFGFLLTNSILLALGLIMTAHISMDRMIGYGLKYPSGFKENHLNRV</sequence>